<dbReference type="CDD" id="cd04301">
    <property type="entry name" value="NAT_SF"/>
    <property type="match status" value="1"/>
</dbReference>
<organism evidence="4 5">
    <name type="scientific">Phytohabitans flavus</name>
    <dbReference type="NCBI Taxonomy" id="1076124"/>
    <lineage>
        <taxon>Bacteria</taxon>
        <taxon>Bacillati</taxon>
        <taxon>Actinomycetota</taxon>
        <taxon>Actinomycetes</taxon>
        <taxon>Micromonosporales</taxon>
        <taxon>Micromonosporaceae</taxon>
    </lineage>
</organism>
<keyword evidence="2" id="KW-0012">Acyltransferase</keyword>
<dbReference type="InterPro" id="IPR016181">
    <property type="entry name" value="Acyl_CoA_acyltransferase"/>
</dbReference>
<dbReference type="PROSITE" id="PS51186">
    <property type="entry name" value="GNAT"/>
    <property type="match status" value="1"/>
</dbReference>
<dbReference type="PANTHER" id="PTHR43072:SF23">
    <property type="entry name" value="UPF0039 PROTEIN C11D3.02C"/>
    <property type="match status" value="1"/>
</dbReference>
<proteinExistence type="predicted"/>
<evidence type="ECO:0000313" key="4">
    <source>
        <dbReference type="EMBL" id="BCB75794.1"/>
    </source>
</evidence>
<dbReference type="SUPFAM" id="SSF55729">
    <property type="entry name" value="Acyl-CoA N-acyltransferases (Nat)"/>
    <property type="match status" value="1"/>
</dbReference>
<reference evidence="4 5" key="2">
    <citation type="submission" date="2020-03" db="EMBL/GenBank/DDBJ databases">
        <authorList>
            <person name="Ichikawa N."/>
            <person name="Kimura A."/>
            <person name="Kitahashi Y."/>
            <person name="Uohara A."/>
        </authorList>
    </citation>
    <scope>NUCLEOTIDE SEQUENCE [LARGE SCALE GENOMIC DNA]</scope>
    <source>
        <strain evidence="4 5">NBRC 107702</strain>
    </source>
</reference>
<dbReference type="KEGG" id="pfla:Pflav_022040"/>
<protein>
    <submittedName>
        <fullName evidence="4">N-acetyltransferase</fullName>
    </submittedName>
</protein>
<accession>A0A6F8XPN2</accession>
<feature type="domain" description="N-acetyltransferase" evidence="3">
    <location>
        <begin position="1"/>
        <end position="148"/>
    </location>
</feature>
<name>A0A6F8XPN2_9ACTN</name>
<dbReference type="Gene3D" id="3.40.630.30">
    <property type="match status" value="1"/>
</dbReference>
<dbReference type="PANTHER" id="PTHR43072">
    <property type="entry name" value="N-ACETYLTRANSFERASE"/>
    <property type="match status" value="1"/>
</dbReference>
<dbReference type="Pfam" id="PF00583">
    <property type="entry name" value="Acetyltransf_1"/>
    <property type="match status" value="1"/>
</dbReference>
<dbReference type="Proteomes" id="UP000502508">
    <property type="component" value="Chromosome"/>
</dbReference>
<dbReference type="EMBL" id="AP022870">
    <property type="protein sequence ID" value="BCB75794.1"/>
    <property type="molecule type" value="Genomic_DNA"/>
</dbReference>
<evidence type="ECO:0000256" key="2">
    <source>
        <dbReference type="ARBA" id="ARBA00023315"/>
    </source>
</evidence>
<dbReference type="InterPro" id="IPR000182">
    <property type="entry name" value="GNAT_dom"/>
</dbReference>
<keyword evidence="5" id="KW-1185">Reference proteome</keyword>
<dbReference type="AlphaFoldDB" id="A0A6F8XPN2"/>
<reference evidence="4 5" key="1">
    <citation type="submission" date="2020-03" db="EMBL/GenBank/DDBJ databases">
        <title>Whole genome shotgun sequence of Phytohabitans flavus NBRC 107702.</title>
        <authorList>
            <person name="Komaki H."/>
            <person name="Tamura T."/>
        </authorList>
    </citation>
    <scope>NUCLEOTIDE SEQUENCE [LARGE SCALE GENOMIC DNA]</scope>
    <source>
        <strain evidence="4 5">NBRC 107702</strain>
    </source>
</reference>
<evidence type="ECO:0000256" key="1">
    <source>
        <dbReference type="ARBA" id="ARBA00022679"/>
    </source>
</evidence>
<sequence length="160" mass="17226">MCDADAAAVLRIYQAGIDSGHASFEPAAPSWAAFDAGRLPDHRYVAADDRDTVLGWVAVSAVSSRNVYAGVVEHSVYVDPAAQRQGVGRALLDALIASTEAAGIWTIQSGIFPENAASLAMHQRAGFRVVGVRERIARHAMHGGRWRDVVLLERRSPHIT</sequence>
<dbReference type="GO" id="GO:0016747">
    <property type="term" value="F:acyltransferase activity, transferring groups other than amino-acyl groups"/>
    <property type="evidence" value="ECO:0007669"/>
    <property type="project" value="InterPro"/>
</dbReference>
<evidence type="ECO:0000259" key="3">
    <source>
        <dbReference type="PROSITE" id="PS51186"/>
    </source>
</evidence>
<gene>
    <name evidence="4" type="ORF">Pflav_022040</name>
</gene>
<keyword evidence="1 4" id="KW-0808">Transferase</keyword>
<evidence type="ECO:0000313" key="5">
    <source>
        <dbReference type="Proteomes" id="UP000502508"/>
    </source>
</evidence>